<sequence>MEQSGDGLMAVVSVIMGLLAGLFLVRGLLGRLSGAATTHPTIRFFLWVVFALFLPLTSYMFSDAKESHEYLRQELILLWMLLAELLRKKLDGISTINDSPLQGVYKQSTWDAVDQIVRIAWIGYLIYEYQRAEILIILWAFSIIKVVQRVAAVEVANRSFALEKNHTSSPVTCTNCPQKKQMNNNKKQQQRAEKKK</sequence>
<name>A0A6V7PJB5_ANACO</name>
<accession>A0A6V7PJB5</accession>
<organism evidence="3">
    <name type="scientific">Ananas comosus var. bracteatus</name>
    <name type="common">red pineapple</name>
    <dbReference type="NCBI Taxonomy" id="296719"/>
    <lineage>
        <taxon>Eukaryota</taxon>
        <taxon>Viridiplantae</taxon>
        <taxon>Streptophyta</taxon>
        <taxon>Embryophyta</taxon>
        <taxon>Tracheophyta</taxon>
        <taxon>Spermatophyta</taxon>
        <taxon>Magnoliopsida</taxon>
        <taxon>Liliopsida</taxon>
        <taxon>Poales</taxon>
        <taxon>Bromeliaceae</taxon>
        <taxon>Bromelioideae</taxon>
        <taxon>Ananas</taxon>
    </lineage>
</organism>
<feature type="transmembrane region" description="Helical" evidence="2">
    <location>
        <begin position="41"/>
        <end position="62"/>
    </location>
</feature>
<protein>
    <recommendedName>
        <fullName evidence="4">DUF4220 domain-containing protein</fullName>
    </recommendedName>
</protein>
<keyword evidence="2" id="KW-0812">Transmembrane</keyword>
<evidence type="ECO:0000256" key="1">
    <source>
        <dbReference type="SAM" id="MobiDB-lite"/>
    </source>
</evidence>
<keyword evidence="2" id="KW-0472">Membrane</keyword>
<evidence type="ECO:0000256" key="2">
    <source>
        <dbReference type="SAM" id="Phobius"/>
    </source>
</evidence>
<keyword evidence="2" id="KW-1133">Transmembrane helix</keyword>
<feature type="compositionally biased region" description="Low complexity" evidence="1">
    <location>
        <begin position="178"/>
        <end position="187"/>
    </location>
</feature>
<gene>
    <name evidence="3" type="ORF">CB5_LOCUS14161</name>
</gene>
<evidence type="ECO:0008006" key="4">
    <source>
        <dbReference type="Google" id="ProtNLM"/>
    </source>
</evidence>
<feature type="compositionally biased region" description="Polar residues" evidence="1">
    <location>
        <begin position="167"/>
        <end position="177"/>
    </location>
</feature>
<dbReference type="AlphaFoldDB" id="A0A6V7PJB5"/>
<feature type="transmembrane region" description="Helical" evidence="2">
    <location>
        <begin position="7"/>
        <end position="29"/>
    </location>
</feature>
<evidence type="ECO:0000313" key="3">
    <source>
        <dbReference type="EMBL" id="CAD1830950.1"/>
    </source>
</evidence>
<feature type="region of interest" description="Disordered" evidence="1">
    <location>
        <begin position="167"/>
        <end position="196"/>
    </location>
</feature>
<dbReference type="EMBL" id="LR862148">
    <property type="protein sequence ID" value="CAD1830950.1"/>
    <property type="molecule type" value="Genomic_DNA"/>
</dbReference>
<reference evidence="3" key="1">
    <citation type="submission" date="2020-07" db="EMBL/GenBank/DDBJ databases">
        <authorList>
            <person name="Lin J."/>
        </authorList>
    </citation>
    <scope>NUCLEOTIDE SEQUENCE</scope>
</reference>
<proteinExistence type="predicted"/>